<dbReference type="EMBL" id="AMRM01000013">
    <property type="protein sequence ID" value="EKF18513.1"/>
    <property type="molecule type" value="Genomic_DNA"/>
</dbReference>
<dbReference type="PANTHER" id="PTHR30136">
    <property type="entry name" value="HELIX-TURN-HELIX TRANSCRIPTIONAL REGULATOR, ICLR FAMILY"/>
    <property type="match status" value="1"/>
</dbReference>
<dbReference type="eggNOG" id="COG1414">
    <property type="taxonomic scope" value="Bacteria"/>
</dbReference>
<organism evidence="6 7">
    <name type="scientific">Nitratireductor pacificus pht-3B</name>
    <dbReference type="NCBI Taxonomy" id="391937"/>
    <lineage>
        <taxon>Bacteria</taxon>
        <taxon>Pseudomonadati</taxon>
        <taxon>Pseudomonadota</taxon>
        <taxon>Alphaproteobacteria</taxon>
        <taxon>Hyphomicrobiales</taxon>
        <taxon>Phyllobacteriaceae</taxon>
        <taxon>Nitratireductor</taxon>
    </lineage>
</organism>
<dbReference type="InterPro" id="IPR036390">
    <property type="entry name" value="WH_DNA-bd_sf"/>
</dbReference>
<dbReference type="STRING" id="391937.NA2_12738"/>
<dbReference type="SUPFAM" id="SSF46785">
    <property type="entry name" value="Winged helix' DNA-binding domain"/>
    <property type="match status" value="1"/>
</dbReference>
<dbReference type="RefSeq" id="WP_008597364.1">
    <property type="nucleotide sequence ID" value="NZ_AMRM01000013.1"/>
</dbReference>
<sequence length="272" mass="30200">MSAIGEDYVVQPVMRALQVLEYVTRQGRDVTLTETVHAVQLPKTTVFRYLQSLSAASFLEYDLRRDRYRTGPRFRDLAEVDRDRQHLRDHALPEMHRLAEAFSETVNLAVRAQGEIVYIDIVGAERPVRMQARVGHRHPIHSTSLGKAMAAFLPDEAMEPILSAALPAMTIRTLTDGRSLRRQASDVRRCGYAVEIGENEDGLMCIGVPILDGTGYPVAAMSLSAPEKRMRGQDMTARAAEALKEAAVRISTCIGSMAPRPEFALSPVELRA</sequence>
<feature type="domain" description="IclR-ED" evidence="5">
    <location>
        <begin position="73"/>
        <end position="256"/>
    </location>
</feature>
<dbReference type="GO" id="GO:0003677">
    <property type="term" value="F:DNA binding"/>
    <property type="evidence" value="ECO:0007669"/>
    <property type="project" value="UniProtKB-KW"/>
</dbReference>
<dbReference type="InterPro" id="IPR050707">
    <property type="entry name" value="HTH_MetabolicPath_Reg"/>
</dbReference>
<dbReference type="Pfam" id="PF09339">
    <property type="entry name" value="HTH_IclR"/>
    <property type="match status" value="1"/>
</dbReference>
<dbReference type="InterPro" id="IPR029016">
    <property type="entry name" value="GAF-like_dom_sf"/>
</dbReference>
<evidence type="ECO:0000259" key="5">
    <source>
        <dbReference type="PROSITE" id="PS51078"/>
    </source>
</evidence>
<evidence type="ECO:0000259" key="4">
    <source>
        <dbReference type="PROSITE" id="PS51077"/>
    </source>
</evidence>
<dbReference type="PANTHER" id="PTHR30136:SF24">
    <property type="entry name" value="HTH-TYPE TRANSCRIPTIONAL REPRESSOR ALLR"/>
    <property type="match status" value="1"/>
</dbReference>
<keyword evidence="7" id="KW-1185">Reference proteome</keyword>
<proteinExistence type="predicted"/>
<dbReference type="OrthoDB" id="6057486at2"/>
<keyword evidence="2" id="KW-0238">DNA-binding</keyword>
<keyword evidence="3" id="KW-0804">Transcription</keyword>
<dbReference type="SUPFAM" id="SSF55781">
    <property type="entry name" value="GAF domain-like"/>
    <property type="match status" value="1"/>
</dbReference>
<dbReference type="Gene3D" id="1.10.10.10">
    <property type="entry name" value="Winged helix-like DNA-binding domain superfamily/Winged helix DNA-binding domain"/>
    <property type="match status" value="1"/>
</dbReference>
<gene>
    <name evidence="6" type="ORF">NA2_12738</name>
</gene>
<dbReference type="InterPro" id="IPR005471">
    <property type="entry name" value="Tscrpt_reg_IclR_N"/>
</dbReference>
<feature type="domain" description="HTH iclR-type" evidence="4">
    <location>
        <begin position="10"/>
        <end position="72"/>
    </location>
</feature>
<dbReference type="AlphaFoldDB" id="K2N2R0"/>
<dbReference type="GO" id="GO:0003700">
    <property type="term" value="F:DNA-binding transcription factor activity"/>
    <property type="evidence" value="ECO:0007669"/>
    <property type="project" value="TreeGrafter"/>
</dbReference>
<dbReference type="Pfam" id="PF01614">
    <property type="entry name" value="IclR_C"/>
    <property type="match status" value="1"/>
</dbReference>
<dbReference type="Proteomes" id="UP000006786">
    <property type="component" value="Unassembled WGS sequence"/>
</dbReference>
<dbReference type="InterPro" id="IPR014757">
    <property type="entry name" value="Tscrpt_reg_IclR_C"/>
</dbReference>
<evidence type="ECO:0000313" key="6">
    <source>
        <dbReference type="EMBL" id="EKF18513.1"/>
    </source>
</evidence>
<dbReference type="SMART" id="SM00346">
    <property type="entry name" value="HTH_ICLR"/>
    <property type="match status" value="1"/>
</dbReference>
<dbReference type="GO" id="GO:0045892">
    <property type="term" value="P:negative regulation of DNA-templated transcription"/>
    <property type="evidence" value="ECO:0007669"/>
    <property type="project" value="TreeGrafter"/>
</dbReference>
<dbReference type="PATRIC" id="fig|391937.3.peg.2618"/>
<dbReference type="InterPro" id="IPR036388">
    <property type="entry name" value="WH-like_DNA-bd_sf"/>
</dbReference>
<accession>K2N2R0</accession>
<comment type="caution">
    <text evidence="6">The sequence shown here is derived from an EMBL/GenBank/DDBJ whole genome shotgun (WGS) entry which is preliminary data.</text>
</comment>
<evidence type="ECO:0000256" key="1">
    <source>
        <dbReference type="ARBA" id="ARBA00023015"/>
    </source>
</evidence>
<dbReference type="Gene3D" id="3.30.450.40">
    <property type="match status" value="1"/>
</dbReference>
<protein>
    <submittedName>
        <fullName evidence="6">Transcriptional regulator IclR</fullName>
    </submittedName>
</protein>
<evidence type="ECO:0000256" key="3">
    <source>
        <dbReference type="ARBA" id="ARBA00023163"/>
    </source>
</evidence>
<name>K2N2R0_9HYPH</name>
<dbReference type="PROSITE" id="PS51078">
    <property type="entry name" value="ICLR_ED"/>
    <property type="match status" value="1"/>
</dbReference>
<keyword evidence="1" id="KW-0805">Transcription regulation</keyword>
<reference evidence="6 7" key="1">
    <citation type="journal article" date="2012" name="J. Bacteriol.">
        <title>Genome Sequence of Nitratireductor pacificus Type Strain pht-3B.</title>
        <authorList>
            <person name="Lai Q."/>
            <person name="Li G."/>
            <person name="Shao Z."/>
        </authorList>
    </citation>
    <scope>NUCLEOTIDE SEQUENCE [LARGE SCALE GENOMIC DNA]</scope>
    <source>
        <strain evidence="7">pht-3B</strain>
    </source>
</reference>
<evidence type="ECO:0000256" key="2">
    <source>
        <dbReference type="ARBA" id="ARBA00023125"/>
    </source>
</evidence>
<dbReference type="PROSITE" id="PS51077">
    <property type="entry name" value="HTH_ICLR"/>
    <property type="match status" value="1"/>
</dbReference>
<evidence type="ECO:0000313" key="7">
    <source>
        <dbReference type="Proteomes" id="UP000006786"/>
    </source>
</evidence>